<dbReference type="InterPro" id="IPR014710">
    <property type="entry name" value="RmlC-like_jellyroll"/>
</dbReference>
<evidence type="ECO:0000313" key="5">
    <source>
        <dbReference type="Proteomes" id="UP000241858"/>
    </source>
</evidence>
<dbReference type="OrthoDB" id="9780903at2"/>
<proteinExistence type="inferred from homology"/>
<dbReference type="AlphaFoldDB" id="A0A2T3HU77"/>
<name>A0A2T3HU77_9GAMM</name>
<dbReference type="EMBL" id="PYLY01000042">
    <property type="protein sequence ID" value="PST99926.1"/>
    <property type="molecule type" value="Genomic_DNA"/>
</dbReference>
<dbReference type="PANTHER" id="PTHR13903:SF8">
    <property type="entry name" value="PIRIN"/>
    <property type="match status" value="1"/>
</dbReference>
<dbReference type="Proteomes" id="UP000241858">
    <property type="component" value="Unassembled WGS sequence"/>
</dbReference>
<organism evidence="4 5">
    <name type="scientific">Photobacterium aquimaris</name>
    <dbReference type="NCBI Taxonomy" id="512643"/>
    <lineage>
        <taxon>Bacteria</taxon>
        <taxon>Pseudomonadati</taxon>
        <taxon>Pseudomonadota</taxon>
        <taxon>Gammaproteobacteria</taxon>
        <taxon>Vibrionales</taxon>
        <taxon>Vibrionaceae</taxon>
        <taxon>Photobacterium</taxon>
    </lineage>
</organism>
<dbReference type="Gene3D" id="2.60.120.10">
    <property type="entry name" value="Jelly Rolls"/>
    <property type="match status" value="2"/>
</dbReference>
<evidence type="ECO:0000256" key="2">
    <source>
        <dbReference type="RuleBase" id="RU003457"/>
    </source>
</evidence>
<comment type="similarity">
    <text evidence="1 2">Belongs to the pirin family.</text>
</comment>
<dbReference type="InterPro" id="IPR012093">
    <property type="entry name" value="Pirin"/>
</dbReference>
<dbReference type="SUPFAM" id="SSF51182">
    <property type="entry name" value="RmlC-like cupins"/>
    <property type="match status" value="1"/>
</dbReference>
<evidence type="ECO:0000256" key="1">
    <source>
        <dbReference type="ARBA" id="ARBA00008416"/>
    </source>
</evidence>
<dbReference type="InterPro" id="IPR011051">
    <property type="entry name" value="RmlC_Cupin_sf"/>
</dbReference>
<comment type="caution">
    <text evidence="4">The sequence shown here is derived from an EMBL/GenBank/DDBJ whole genome shotgun (WGS) entry which is preliminary data.</text>
</comment>
<accession>A0A2T3HU77</accession>
<dbReference type="InterPro" id="IPR003829">
    <property type="entry name" value="Pirin_N_dom"/>
</dbReference>
<dbReference type="RefSeq" id="WP_061000524.1">
    <property type="nucleotide sequence ID" value="NZ_LNQZ01000035.1"/>
</dbReference>
<reference evidence="4 5" key="1">
    <citation type="submission" date="2018-03" db="EMBL/GenBank/DDBJ databases">
        <title>Whole genome sequencing of Histamine producing bacteria.</title>
        <authorList>
            <person name="Butler K."/>
        </authorList>
    </citation>
    <scope>NUCLEOTIDE SEQUENCE [LARGE SCALE GENOMIC DNA]</scope>
    <source>
        <strain evidence="4 5">DSM 23343</strain>
    </source>
</reference>
<feature type="domain" description="Pirin N-terminal" evidence="3">
    <location>
        <begin position="24"/>
        <end position="114"/>
    </location>
</feature>
<dbReference type="PIRSF" id="PIRSF006232">
    <property type="entry name" value="Pirin"/>
    <property type="match status" value="1"/>
</dbReference>
<evidence type="ECO:0000259" key="3">
    <source>
        <dbReference type="Pfam" id="PF02678"/>
    </source>
</evidence>
<protein>
    <submittedName>
        <fullName evidence="4">Nuclease PIN</fullName>
    </submittedName>
</protein>
<evidence type="ECO:0000313" key="4">
    <source>
        <dbReference type="EMBL" id="PST99926.1"/>
    </source>
</evidence>
<gene>
    <name evidence="4" type="ORF">C0W81_16805</name>
</gene>
<dbReference type="Pfam" id="PF02678">
    <property type="entry name" value="Pirin"/>
    <property type="match status" value="1"/>
</dbReference>
<dbReference type="PANTHER" id="PTHR13903">
    <property type="entry name" value="PIRIN-RELATED"/>
    <property type="match status" value="1"/>
</dbReference>
<sequence length="281" mass="31351">MQKSRQLTHIRHGIKTGTTTSFIHEQDFPATNPFVLWEHFTSKNNTRHNLNFHGHSGIEAVSYPVIGTISHHDSTPQHHTIQSGDIHVMTSGEGVIHKSTVLPLQSTSESIQLWTVLPAANNIEMCQPSSQLITKNQLPLIEDNHSATKVLIGSYHHHHSPVICHCNLILLDIIMTSYSSWCFTPPQQHLSSFIYLKSGIAYSANNKLTPLQMGLFESSPNAITITTTNQSSRFFIACAIPLKQKMITNQHSFHSSVNNLNKSKTTISKLISTIKTSNETE</sequence>